<dbReference type="AlphaFoldDB" id="D3BMB6"/>
<dbReference type="EMBL" id="ADBJ01000042">
    <property type="protein sequence ID" value="EFA77717.1"/>
    <property type="molecule type" value="Genomic_DNA"/>
</dbReference>
<dbReference type="PROSITE" id="PS51484">
    <property type="entry name" value="G8"/>
    <property type="match status" value="1"/>
</dbReference>
<dbReference type="RefSeq" id="XP_020429845.1">
    <property type="nucleotide sequence ID" value="XM_020583064.1"/>
</dbReference>
<dbReference type="SMART" id="SM01225">
    <property type="entry name" value="G8"/>
    <property type="match status" value="1"/>
</dbReference>
<feature type="signal peptide" evidence="3">
    <location>
        <begin position="1"/>
        <end position="33"/>
    </location>
</feature>
<reference evidence="5 6" key="1">
    <citation type="journal article" date="2011" name="Genome Res.">
        <title>Phylogeny-wide analysis of social amoeba genomes highlights ancient origins for complex intercellular communication.</title>
        <authorList>
            <person name="Heidel A.J."/>
            <person name="Lawal H.M."/>
            <person name="Felder M."/>
            <person name="Schilde C."/>
            <person name="Helps N.R."/>
            <person name="Tunggal B."/>
            <person name="Rivero F."/>
            <person name="John U."/>
            <person name="Schleicher M."/>
            <person name="Eichinger L."/>
            <person name="Platzer M."/>
            <person name="Noegel A.A."/>
            <person name="Schaap P."/>
            <person name="Gloeckner G."/>
        </authorList>
    </citation>
    <scope>NUCLEOTIDE SEQUENCE [LARGE SCALE GENOMIC DNA]</scope>
    <source>
        <strain evidence="6">ATCC 26659 / Pp 5 / PN500</strain>
    </source>
</reference>
<feature type="chain" id="PRO_5003041366" evidence="3">
    <location>
        <begin position="34"/>
        <end position="673"/>
    </location>
</feature>
<dbReference type="InterPro" id="IPR055401">
    <property type="entry name" value="CEMIP_beta-hel_dom"/>
</dbReference>
<proteinExistence type="predicted"/>
<dbReference type="Pfam" id="PF10162">
    <property type="entry name" value="G8"/>
    <property type="match status" value="1"/>
</dbReference>
<organism evidence="5 6">
    <name type="scientific">Heterostelium pallidum (strain ATCC 26659 / Pp 5 / PN500)</name>
    <name type="common">Cellular slime mold</name>
    <name type="synonym">Polysphondylium pallidum</name>
    <dbReference type="NCBI Taxonomy" id="670386"/>
    <lineage>
        <taxon>Eukaryota</taxon>
        <taxon>Amoebozoa</taxon>
        <taxon>Evosea</taxon>
        <taxon>Eumycetozoa</taxon>
        <taxon>Dictyostelia</taxon>
        <taxon>Acytosteliales</taxon>
        <taxon>Acytosteliaceae</taxon>
        <taxon>Heterostelium</taxon>
    </lineage>
</organism>
<feature type="region of interest" description="Disordered" evidence="2">
    <location>
        <begin position="32"/>
        <end position="56"/>
    </location>
</feature>
<keyword evidence="6" id="KW-1185">Reference proteome</keyword>
<evidence type="ECO:0000259" key="4">
    <source>
        <dbReference type="PROSITE" id="PS51484"/>
    </source>
</evidence>
<dbReference type="Pfam" id="PF24606">
    <property type="entry name" value="CEMIP_beta-hel"/>
    <property type="match status" value="1"/>
</dbReference>
<dbReference type="OMA" id="MCGDVDT"/>
<evidence type="ECO:0000256" key="3">
    <source>
        <dbReference type="SAM" id="SignalP"/>
    </source>
</evidence>
<sequence length="673" mass="74613">MVFKDSKYTKGLKSSFLVYLLVLLFLSPIPVKSQSSPCKGPDSDPSLQKWSSRSTWGGNLPGNGDFVQIKTGMKVLLDIITPNLTQVWIQSGAQLVFSSANPVELITGGILIEGRMDIGDDRCRFNGSATITLIGSDNEGYSEAKYDMLKKYIGVLPGGRLELHGIMSYPIPSWLFLTKTIKPGDRLLNLNADASKWPVGSKIAIGATDFDYTQSEENEIMACANCSSNQILLKQPVQWYHYGEITYGIDERAEVGLLSKTIKIQGRMSDTCNGGSLCQFFNFDTLGGHIKVIQNFSSVHIQGVELYKMGQTYNLGYYPIHFHMCGDVDTGVYASWPTFVKDNSIHHTLSRCLTIHGTSGLIAVNNFAFDHIGHCYFFEDGSEQRNYLDSNVGLLTRTGYLLPSDRDCDLCLYLTPKDFNGNPTSCSECKATATFWVTNPNNVLRNNIAGGSAFVGFWYLFPPHPSGLSQPLYPYISPSYTTIGTFYNNKAHSNADTGMNVDQSHQVVQPSAANPNQYMSMTYARYKPRVNPLDQDSAIAPAYFYRFVSYKNKWRGLWARGGELFFIDCQFADNAISATLAQEGVMPADPGSSQNMIGSLFVAESGNLGMSYNGINMYKGRTIAAWQEFTQRGIELYDGPINCAWSTFINFNSDGVRNMSAIGWVLYDDCRGT</sequence>
<keyword evidence="1" id="KW-0325">Glycoprotein</keyword>
<feature type="domain" description="G8" evidence="4">
    <location>
        <begin position="54"/>
        <end position="179"/>
    </location>
</feature>
<dbReference type="InterPro" id="IPR052252">
    <property type="entry name" value="CEMIP/CEMIP2"/>
</dbReference>
<protein>
    <submittedName>
        <fullName evidence="5">Transmembrane protein</fullName>
    </submittedName>
</protein>
<evidence type="ECO:0000313" key="6">
    <source>
        <dbReference type="Proteomes" id="UP000001396"/>
    </source>
</evidence>
<name>D3BMB6_HETP5</name>
<dbReference type="InParanoid" id="D3BMB6"/>
<evidence type="ECO:0000256" key="1">
    <source>
        <dbReference type="ARBA" id="ARBA00023180"/>
    </source>
</evidence>
<evidence type="ECO:0000313" key="5">
    <source>
        <dbReference type="EMBL" id="EFA77717.1"/>
    </source>
</evidence>
<dbReference type="STRING" id="670386.D3BMB6"/>
<feature type="compositionally biased region" description="Polar residues" evidence="2">
    <location>
        <begin position="45"/>
        <end position="56"/>
    </location>
</feature>
<dbReference type="PANTHER" id="PTHR15535">
    <property type="entry name" value="TRANSMEMBRANE PROTEIN 2-RELATED"/>
    <property type="match status" value="1"/>
</dbReference>
<dbReference type="InterPro" id="IPR019316">
    <property type="entry name" value="G8_domain"/>
</dbReference>
<gene>
    <name evidence="5" type="ORF">PPL_12326</name>
</gene>
<keyword evidence="5" id="KW-0472">Membrane</keyword>
<keyword evidence="5" id="KW-0812">Transmembrane</keyword>
<evidence type="ECO:0000256" key="2">
    <source>
        <dbReference type="SAM" id="MobiDB-lite"/>
    </source>
</evidence>
<dbReference type="PANTHER" id="PTHR15535:SF17">
    <property type="entry name" value="TRANSMEMBRANE PROTEIN"/>
    <property type="match status" value="1"/>
</dbReference>
<dbReference type="GeneID" id="31367793"/>
<dbReference type="Proteomes" id="UP000001396">
    <property type="component" value="Unassembled WGS sequence"/>
</dbReference>
<accession>D3BMB6</accession>
<comment type="caution">
    <text evidence="5">The sequence shown here is derived from an EMBL/GenBank/DDBJ whole genome shotgun (WGS) entry which is preliminary data.</text>
</comment>
<keyword evidence="3" id="KW-0732">Signal</keyword>